<evidence type="ECO:0000256" key="2">
    <source>
        <dbReference type="ARBA" id="ARBA00022801"/>
    </source>
</evidence>
<evidence type="ECO:0000313" key="4">
    <source>
        <dbReference type="EMBL" id="OBA29112.1"/>
    </source>
</evidence>
<dbReference type="OrthoDB" id="8119704at2759"/>
<dbReference type="AlphaFoldDB" id="A0A1B7TK34"/>
<keyword evidence="5" id="KW-1185">Reference proteome</keyword>
<proteinExistence type="inferred from homology"/>
<dbReference type="InterPro" id="IPR000073">
    <property type="entry name" value="AB_hydrolase_1"/>
</dbReference>
<name>A0A1B7TK34_9ASCO</name>
<sequence>MLFPSKSFHIQRSFQRFVTNYSTLPIKTHIDMKYDLYLPHKSTIQKLPYHCQESIIFMHGILGNRKLYKNDCQILANYLNTAVYAVDMRNHGETENCLPLDYKTLSDDIYHFASDHGLEKPSLIGYSLGAKIAMLAILQNPSNFTSVVCVDNVPIPQPEIIPFLTAFTKSIGTLITESNITKFDKDWVHNAALWMMKYVPDKPTIDYMIKNVTNKSSHIKQLFCVPEKNSLYCKVPVLAISDIINSEVPAWPSDLVEGCKVDNSILFIKASRSGFIEEKGVNAIKKYFNNYDIIELQGTHLIMFERPQAYISAVANWFIKRNKTETSQLADKQLENNF</sequence>
<dbReference type="EMBL" id="LXPE01000001">
    <property type="protein sequence ID" value="OBA29112.1"/>
    <property type="molecule type" value="Genomic_DNA"/>
</dbReference>
<evidence type="ECO:0000256" key="1">
    <source>
        <dbReference type="ARBA" id="ARBA00008645"/>
    </source>
</evidence>
<dbReference type="Gene3D" id="3.40.50.1820">
    <property type="entry name" value="alpha/beta hydrolase"/>
    <property type="match status" value="1"/>
</dbReference>
<evidence type="ECO:0000259" key="3">
    <source>
        <dbReference type="Pfam" id="PF00561"/>
    </source>
</evidence>
<protein>
    <submittedName>
        <fullName evidence="4">Alpha/beta-hydrolase</fullName>
    </submittedName>
</protein>
<feature type="domain" description="AB hydrolase-1" evidence="3">
    <location>
        <begin position="55"/>
        <end position="152"/>
    </location>
</feature>
<reference evidence="5" key="1">
    <citation type="journal article" date="2016" name="Proc. Natl. Acad. Sci. U.S.A.">
        <title>Comparative genomics of biotechnologically important yeasts.</title>
        <authorList>
            <person name="Riley R."/>
            <person name="Haridas S."/>
            <person name="Wolfe K.H."/>
            <person name="Lopes M.R."/>
            <person name="Hittinger C.T."/>
            <person name="Goeker M."/>
            <person name="Salamov A.A."/>
            <person name="Wisecaver J.H."/>
            <person name="Long T.M."/>
            <person name="Calvey C.H."/>
            <person name="Aerts A.L."/>
            <person name="Barry K.W."/>
            <person name="Choi C."/>
            <person name="Clum A."/>
            <person name="Coughlan A.Y."/>
            <person name="Deshpande S."/>
            <person name="Douglass A.P."/>
            <person name="Hanson S.J."/>
            <person name="Klenk H.-P."/>
            <person name="LaButti K.M."/>
            <person name="Lapidus A."/>
            <person name="Lindquist E.A."/>
            <person name="Lipzen A.M."/>
            <person name="Meier-Kolthoff J.P."/>
            <person name="Ohm R.A."/>
            <person name="Otillar R.P."/>
            <person name="Pangilinan J.L."/>
            <person name="Peng Y."/>
            <person name="Rokas A."/>
            <person name="Rosa C.A."/>
            <person name="Scheuner C."/>
            <person name="Sibirny A.A."/>
            <person name="Slot J.C."/>
            <person name="Stielow J.B."/>
            <person name="Sun H."/>
            <person name="Kurtzman C.P."/>
            <person name="Blackwell M."/>
            <person name="Grigoriev I.V."/>
            <person name="Jeffries T.W."/>
        </authorList>
    </citation>
    <scope>NUCLEOTIDE SEQUENCE [LARGE SCALE GENOMIC DNA]</scope>
    <source>
        <strain evidence="5">NRRL Y-1626</strain>
    </source>
</reference>
<dbReference type="GO" id="GO:0052689">
    <property type="term" value="F:carboxylic ester hydrolase activity"/>
    <property type="evidence" value="ECO:0007669"/>
    <property type="project" value="TreeGrafter"/>
</dbReference>
<evidence type="ECO:0000313" key="5">
    <source>
        <dbReference type="Proteomes" id="UP000092321"/>
    </source>
</evidence>
<accession>A0A1B7TK34</accession>
<comment type="caution">
    <text evidence="4">The sequence shown here is derived from an EMBL/GenBank/DDBJ whole genome shotgun (WGS) entry which is preliminary data.</text>
</comment>
<keyword evidence="2 4" id="KW-0378">Hydrolase</keyword>
<dbReference type="Proteomes" id="UP000092321">
    <property type="component" value="Unassembled WGS sequence"/>
</dbReference>
<organism evidence="4 5">
    <name type="scientific">Hanseniaspora valbyensis NRRL Y-1626</name>
    <dbReference type="NCBI Taxonomy" id="766949"/>
    <lineage>
        <taxon>Eukaryota</taxon>
        <taxon>Fungi</taxon>
        <taxon>Dikarya</taxon>
        <taxon>Ascomycota</taxon>
        <taxon>Saccharomycotina</taxon>
        <taxon>Saccharomycetes</taxon>
        <taxon>Saccharomycodales</taxon>
        <taxon>Saccharomycodaceae</taxon>
        <taxon>Hanseniaspora</taxon>
    </lineage>
</organism>
<dbReference type="InterPro" id="IPR029058">
    <property type="entry name" value="AB_hydrolase_fold"/>
</dbReference>
<dbReference type="PANTHER" id="PTHR46118">
    <property type="entry name" value="PROTEIN ABHD11"/>
    <property type="match status" value="1"/>
</dbReference>
<dbReference type="GO" id="GO:0005739">
    <property type="term" value="C:mitochondrion"/>
    <property type="evidence" value="ECO:0007669"/>
    <property type="project" value="TreeGrafter"/>
</dbReference>
<comment type="similarity">
    <text evidence="1">Belongs to the AB hydrolase superfamily.</text>
</comment>
<dbReference type="SUPFAM" id="SSF53474">
    <property type="entry name" value="alpha/beta-Hydrolases"/>
    <property type="match status" value="1"/>
</dbReference>
<gene>
    <name evidence="4" type="ORF">HANVADRAFT_51044</name>
</gene>
<dbReference type="Pfam" id="PF00561">
    <property type="entry name" value="Abhydrolase_1"/>
    <property type="match status" value="1"/>
</dbReference>
<dbReference type="PANTHER" id="PTHR46118:SF4">
    <property type="entry name" value="PROTEIN ABHD11"/>
    <property type="match status" value="1"/>
</dbReference>
<dbReference type="ESTHER" id="9asco-a0a1b7tk34">
    <property type="family name" value="ABHD11-Acetyl_transferase"/>
</dbReference>